<evidence type="ECO:0000313" key="2">
    <source>
        <dbReference type="Proteomes" id="UP000460287"/>
    </source>
</evidence>
<sequence>MENLWGDINIEKIETPKSILDQQGDFLTKETKRKIYGCVSSIEDNKLKIEYLGYKKQFNFEFNLRSDYLPDYSYKLLSIHHNIEIYPLLIKLPKSIFEEIECDIIFKQGCFTGDTYKKNHPDIQIPNDCIVIENVESFKEILKLIFRSEKVKNILTSLLSLAG</sequence>
<protein>
    <submittedName>
        <fullName evidence="1">Uncharacterized protein</fullName>
    </submittedName>
</protein>
<comment type="caution">
    <text evidence="1">The sequence shown here is derived from an EMBL/GenBank/DDBJ whole genome shotgun (WGS) entry which is preliminary data.</text>
</comment>
<proteinExistence type="predicted"/>
<dbReference type="AlphaFoldDB" id="A0A7X2T2S5"/>
<reference evidence="1 2" key="1">
    <citation type="submission" date="2019-08" db="EMBL/GenBank/DDBJ databases">
        <title>In-depth cultivation of the pig gut microbiome towards novel bacterial diversity and tailored functional studies.</title>
        <authorList>
            <person name="Wylensek D."/>
            <person name="Hitch T.C.A."/>
            <person name="Clavel T."/>
        </authorList>
    </citation>
    <scope>NUCLEOTIDE SEQUENCE [LARGE SCALE GENOMIC DNA]</scope>
    <source>
        <strain evidence="1 2">WCA-383-APC-5B</strain>
    </source>
</reference>
<dbReference type="EMBL" id="VULX01000026">
    <property type="protein sequence ID" value="MSR92268.1"/>
    <property type="molecule type" value="Genomic_DNA"/>
</dbReference>
<evidence type="ECO:0000313" key="1">
    <source>
        <dbReference type="EMBL" id="MSR92268.1"/>
    </source>
</evidence>
<gene>
    <name evidence="1" type="ORF">FYJ33_12920</name>
</gene>
<name>A0A7X2T2S5_9CLOT</name>
<keyword evidence="2" id="KW-1185">Reference proteome</keyword>
<organism evidence="1 2">
    <name type="scientific">Inconstantimicrobium porci</name>
    <dbReference type="NCBI Taxonomy" id="2652291"/>
    <lineage>
        <taxon>Bacteria</taxon>
        <taxon>Bacillati</taxon>
        <taxon>Bacillota</taxon>
        <taxon>Clostridia</taxon>
        <taxon>Eubacteriales</taxon>
        <taxon>Clostridiaceae</taxon>
        <taxon>Inconstantimicrobium</taxon>
    </lineage>
</organism>
<dbReference type="Proteomes" id="UP000460287">
    <property type="component" value="Unassembled WGS sequence"/>
</dbReference>
<accession>A0A7X2T2S5</accession>
<dbReference type="RefSeq" id="WP_154532163.1">
    <property type="nucleotide sequence ID" value="NZ_VULX01000026.1"/>
</dbReference>